<accession>A0A8H4PRN9</accession>
<dbReference type="EMBL" id="JAAVMX010000005">
    <property type="protein sequence ID" value="KAF4509190.1"/>
    <property type="molecule type" value="Genomic_DNA"/>
</dbReference>
<sequence length="151" mass="16190">MFRLNVPGYLPPPVEILSTKAVPRTSCWTALHSGRRKPIPPYITNYAAKVEDPTWKRVATAAEFLPTLKPTGEGDSSGADGHGSSGADGDPDWTLCLYCSESFEETGDSDGSDIIFMETHNDDHPTGDPATSDDELGLPVLVEGEGVLRPC</sequence>
<proteinExistence type="predicted"/>
<feature type="region of interest" description="Disordered" evidence="1">
    <location>
        <begin position="66"/>
        <end position="89"/>
    </location>
</feature>
<gene>
    <name evidence="2" type="ORF">G6O67_005478</name>
</gene>
<comment type="caution">
    <text evidence="2">The sequence shown here is derived from an EMBL/GenBank/DDBJ whole genome shotgun (WGS) entry which is preliminary data.</text>
</comment>
<dbReference type="AlphaFoldDB" id="A0A8H4PRN9"/>
<evidence type="ECO:0000313" key="2">
    <source>
        <dbReference type="EMBL" id="KAF4509190.1"/>
    </source>
</evidence>
<evidence type="ECO:0000256" key="1">
    <source>
        <dbReference type="SAM" id="MobiDB-lite"/>
    </source>
</evidence>
<reference evidence="2 3" key="1">
    <citation type="journal article" date="2020" name="Genome Biol. Evol.">
        <title>A new high-quality draft genome assembly of the Chinese cordyceps Ophiocordyceps sinensis.</title>
        <authorList>
            <person name="Shu R."/>
            <person name="Zhang J."/>
            <person name="Meng Q."/>
            <person name="Zhang H."/>
            <person name="Zhou G."/>
            <person name="Li M."/>
            <person name="Wu P."/>
            <person name="Zhao Y."/>
            <person name="Chen C."/>
            <person name="Qin Q."/>
        </authorList>
    </citation>
    <scope>NUCLEOTIDE SEQUENCE [LARGE SCALE GENOMIC DNA]</scope>
    <source>
        <strain evidence="2 3">IOZ07</strain>
    </source>
</reference>
<dbReference type="OrthoDB" id="5210233at2759"/>
<protein>
    <submittedName>
        <fullName evidence="2">Uncharacterized protein</fullName>
    </submittedName>
</protein>
<name>A0A8H4PRN9_9HYPO</name>
<organism evidence="2 3">
    <name type="scientific">Ophiocordyceps sinensis</name>
    <dbReference type="NCBI Taxonomy" id="72228"/>
    <lineage>
        <taxon>Eukaryota</taxon>
        <taxon>Fungi</taxon>
        <taxon>Dikarya</taxon>
        <taxon>Ascomycota</taxon>
        <taxon>Pezizomycotina</taxon>
        <taxon>Sordariomycetes</taxon>
        <taxon>Hypocreomycetidae</taxon>
        <taxon>Hypocreales</taxon>
        <taxon>Ophiocordycipitaceae</taxon>
        <taxon>Ophiocordyceps</taxon>
    </lineage>
</organism>
<evidence type="ECO:0000313" key="3">
    <source>
        <dbReference type="Proteomes" id="UP000557566"/>
    </source>
</evidence>
<dbReference type="Proteomes" id="UP000557566">
    <property type="component" value="Unassembled WGS sequence"/>
</dbReference>
<keyword evidence="3" id="KW-1185">Reference proteome</keyword>